<evidence type="ECO:0000256" key="1">
    <source>
        <dbReference type="ARBA" id="ARBA00004123"/>
    </source>
</evidence>
<dbReference type="PROSITE" id="PS50071">
    <property type="entry name" value="HOMEOBOX_2"/>
    <property type="match status" value="1"/>
</dbReference>
<comment type="subunit">
    <text evidence="8">Interacts with MCM1.</text>
</comment>
<evidence type="ECO:0000256" key="11">
    <source>
        <dbReference type="SAM" id="MobiDB-lite"/>
    </source>
</evidence>
<dbReference type="RefSeq" id="XP_026606019.1">
    <property type="nucleotide sequence ID" value="XM_026745153.1"/>
</dbReference>
<feature type="region of interest" description="Disordered" evidence="11">
    <location>
        <begin position="41"/>
        <end position="84"/>
    </location>
</feature>
<dbReference type="GO" id="GO:0030154">
    <property type="term" value="P:cell differentiation"/>
    <property type="evidence" value="ECO:0007669"/>
    <property type="project" value="TreeGrafter"/>
</dbReference>
<evidence type="ECO:0000256" key="2">
    <source>
        <dbReference type="ARBA" id="ARBA00023015"/>
    </source>
</evidence>
<dbReference type="GeneID" id="38113507"/>
<dbReference type="InterPro" id="IPR001356">
    <property type="entry name" value="HD"/>
</dbReference>
<dbReference type="Pfam" id="PF00046">
    <property type="entry name" value="Homeodomain"/>
    <property type="match status" value="1"/>
</dbReference>
<feature type="compositionally biased region" description="Polar residues" evidence="11">
    <location>
        <begin position="327"/>
        <end position="338"/>
    </location>
</feature>
<feature type="domain" description="Homeobox" evidence="12">
    <location>
        <begin position="52"/>
        <end position="112"/>
    </location>
</feature>
<feature type="compositionally biased region" description="Polar residues" evidence="11">
    <location>
        <begin position="218"/>
        <end position="227"/>
    </location>
</feature>
<dbReference type="EMBL" id="PVWQ01000003">
    <property type="protein sequence ID" value="RDW86495.1"/>
    <property type="molecule type" value="Genomic_DNA"/>
</dbReference>
<accession>A0A3D8SJH9</accession>
<sequence>MSDPEPSAVTFSSSPPSTQTSDSTTASSSYAFLVHSQKTLTQNLPPRVDNKLLARQKRRRTSPEDYAILEAEYQRNSKPDKTTRANIVSRVSLGEKEVQIWFQNRRQNDRRKSKPLQPHELLPSSQSDELKPASDDSILAEGSSGLEQNNDNSLGQSQQSSIPEGDSFASEGQEKDERDQVGESSQTSIATSEFPEPSQQSVDNNLVELDVVQTTVDASNTEQLQNSAKRKRSGSDVGATITELASPSVLDTLKSPPSLRLSLSFDGEAMVRKQGELTPSPPRRDSLRISMSADGQAVIRANGEPSPSKNRISMFSARKPRDIGLRRSNSAVGLSTPRSLEKETSFGRSRDPRNWESLFDTDARSALATPFSSQRTPNSALLSTGKRSLTRSLSARHSLLTPNSDVQSTPITQAMRQKRQKLSRTVSSLGRLESGRRVLGEKTPSTLKNSKSAKDDLDIEAGDSDKENWIPGTRVSHSRRRTVSDQRRPVLKEGNGRAGRSQKAQSGRSRLSQPSHRKPIGASKSMSGLDGDVSAFMGGNAASQEEDLDCIQGLLSLSQGAWR</sequence>
<evidence type="ECO:0000256" key="4">
    <source>
        <dbReference type="ARBA" id="ARBA00023155"/>
    </source>
</evidence>
<dbReference type="GO" id="GO:0000122">
    <property type="term" value="P:negative regulation of transcription by RNA polymerase II"/>
    <property type="evidence" value="ECO:0007669"/>
    <property type="project" value="UniProtKB-ARBA"/>
</dbReference>
<dbReference type="GO" id="GO:0000978">
    <property type="term" value="F:RNA polymerase II cis-regulatory region sequence-specific DNA binding"/>
    <property type="evidence" value="ECO:0007669"/>
    <property type="project" value="TreeGrafter"/>
</dbReference>
<feature type="DNA-binding region" description="Homeobox" evidence="9">
    <location>
        <begin position="54"/>
        <end position="113"/>
    </location>
</feature>
<feature type="region of interest" description="Disordered" evidence="11">
    <location>
        <begin position="218"/>
        <end position="237"/>
    </location>
</feature>
<evidence type="ECO:0000259" key="12">
    <source>
        <dbReference type="PROSITE" id="PS50071"/>
    </source>
</evidence>
<keyword evidence="6 9" id="KW-0539">Nucleus</keyword>
<dbReference type="AlphaFoldDB" id="A0A3D8SJH9"/>
<dbReference type="PANTHER" id="PTHR24324">
    <property type="entry name" value="HOMEOBOX PROTEIN HHEX"/>
    <property type="match status" value="1"/>
</dbReference>
<feature type="region of interest" description="Disordered" evidence="11">
    <location>
        <begin position="104"/>
        <end position="202"/>
    </location>
</feature>
<gene>
    <name evidence="13" type="ORF">DSM5745_03137</name>
</gene>
<keyword evidence="2" id="KW-0805">Transcription regulation</keyword>
<dbReference type="PANTHER" id="PTHR24324:SF9">
    <property type="entry name" value="HOMEOBOX DOMAIN-CONTAINING PROTEIN"/>
    <property type="match status" value="1"/>
</dbReference>
<dbReference type="OrthoDB" id="6159439at2759"/>
<keyword evidence="4 9" id="KW-0371">Homeobox</keyword>
<dbReference type="GO" id="GO:0000981">
    <property type="term" value="F:DNA-binding transcription factor activity, RNA polymerase II-specific"/>
    <property type="evidence" value="ECO:0007669"/>
    <property type="project" value="InterPro"/>
</dbReference>
<protein>
    <recommendedName>
        <fullName evidence="12">Homeobox domain-containing protein</fullName>
    </recommendedName>
</protein>
<keyword evidence="5" id="KW-0804">Transcription</keyword>
<feature type="compositionally biased region" description="Basic and acidic residues" evidence="11">
    <location>
        <begin position="482"/>
        <end position="495"/>
    </location>
</feature>
<dbReference type="GO" id="GO:0005634">
    <property type="term" value="C:nucleus"/>
    <property type="evidence" value="ECO:0007669"/>
    <property type="project" value="UniProtKB-SubCell"/>
</dbReference>
<keyword evidence="7" id="KW-0131">Cell cycle</keyword>
<feature type="compositionally biased region" description="Polar residues" evidence="11">
    <location>
        <begin position="502"/>
        <end position="514"/>
    </location>
</feature>
<name>A0A3D8SJH9_9EURO</name>
<feature type="compositionally biased region" description="Basic and acidic residues" evidence="11">
    <location>
        <begin position="72"/>
        <end position="83"/>
    </location>
</feature>
<feature type="region of interest" description="Disordered" evidence="11">
    <location>
        <begin position="325"/>
        <end position="355"/>
    </location>
</feature>
<feature type="compositionally biased region" description="Polar residues" evidence="11">
    <location>
        <begin position="145"/>
        <end position="162"/>
    </location>
</feature>
<dbReference type="SMART" id="SM00389">
    <property type="entry name" value="HOX"/>
    <property type="match status" value="1"/>
</dbReference>
<evidence type="ECO:0000256" key="10">
    <source>
        <dbReference type="RuleBase" id="RU000682"/>
    </source>
</evidence>
<dbReference type="InterPro" id="IPR009057">
    <property type="entry name" value="Homeodomain-like_sf"/>
</dbReference>
<dbReference type="Gene3D" id="1.10.10.60">
    <property type="entry name" value="Homeodomain-like"/>
    <property type="match status" value="1"/>
</dbReference>
<dbReference type="SUPFAM" id="SSF46689">
    <property type="entry name" value="Homeodomain-like"/>
    <property type="match status" value="1"/>
</dbReference>
<dbReference type="CDD" id="cd00086">
    <property type="entry name" value="homeodomain"/>
    <property type="match status" value="1"/>
</dbReference>
<evidence type="ECO:0000313" key="14">
    <source>
        <dbReference type="Proteomes" id="UP000256690"/>
    </source>
</evidence>
<evidence type="ECO:0000256" key="3">
    <source>
        <dbReference type="ARBA" id="ARBA00023125"/>
    </source>
</evidence>
<dbReference type="FunFam" id="1.10.10.60:FF:000286">
    <property type="entry name" value="Homeobox transcription factor"/>
    <property type="match status" value="1"/>
</dbReference>
<reference evidence="13 14" key="1">
    <citation type="journal article" date="2018" name="IMA Fungus">
        <title>IMA Genome-F 9: Draft genome sequence of Annulohypoxylon stygium, Aspergillus mulundensis, Berkeleyomyces basicola (syn. Thielaviopsis basicola), Ceratocystis smalleyi, two Cercospora beticola strains, Coleophoma cylindrospora, Fusarium fracticaudum, Phialophora cf. hyalina, and Morchella septimelata.</title>
        <authorList>
            <person name="Wingfield B.D."/>
            <person name="Bills G.F."/>
            <person name="Dong Y."/>
            <person name="Huang W."/>
            <person name="Nel W.J."/>
            <person name="Swalarsk-Parry B.S."/>
            <person name="Vaghefi N."/>
            <person name="Wilken P.M."/>
            <person name="An Z."/>
            <person name="de Beer Z.W."/>
            <person name="De Vos L."/>
            <person name="Chen L."/>
            <person name="Duong T.A."/>
            <person name="Gao Y."/>
            <person name="Hammerbacher A."/>
            <person name="Kikkert J.R."/>
            <person name="Li Y."/>
            <person name="Li H."/>
            <person name="Li K."/>
            <person name="Li Q."/>
            <person name="Liu X."/>
            <person name="Ma X."/>
            <person name="Naidoo K."/>
            <person name="Pethybridge S.J."/>
            <person name="Sun J."/>
            <person name="Steenkamp E.T."/>
            <person name="van der Nest M.A."/>
            <person name="van Wyk S."/>
            <person name="Wingfield M.J."/>
            <person name="Xiong C."/>
            <person name="Yue Q."/>
            <person name="Zhang X."/>
        </authorList>
    </citation>
    <scope>NUCLEOTIDE SEQUENCE [LARGE SCALE GENOMIC DNA]</scope>
    <source>
        <strain evidence="13 14">DSM 5745</strain>
    </source>
</reference>
<dbReference type="PROSITE" id="PS00027">
    <property type="entry name" value="HOMEOBOX_1"/>
    <property type="match status" value="1"/>
</dbReference>
<feature type="compositionally biased region" description="Basic and acidic residues" evidence="11">
    <location>
        <begin position="339"/>
        <end position="354"/>
    </location>
</feature>
<comment type="subcellular location">
    <subcellularLocation>
        <location evidence="1 9 10">Nucleus</location>
    </subcellularLocation>
</comment>
<evidence type="ECO:0000256" key="8">
    <source>
        <dbReference type="ARBA" id="ARBA00065092"/>
    </source>
</evidence>
<evidence type="ECO:0000256" key="9">
    <source>
        <dbReference type="PROSITE-ProRule" id="PRU00108"/>
    </source>
</evidence>
<dbReference type="Proteomes" id="UP000256690">
    <property type="component" value="Unassembled WGS sequence"/>
</dbReference>
<feature type="compositionally biased region" description="Polar residues" evidence="11">
    <location>
        <begin position="182"/>
        <end position="202"/>
    </location>
</feature>
<dbReference type="InterPro" id="IPR017970">
    <property type="entry name" value="Homeobox_CS"/>
</dbReference>
<feature type="compositionally biased region" description="Low complexity" evidence="11">
    <location>
        <begin position="10"/>
        <end position="27"/>
    </location>
</feature>
<organism evidence="13 14">
    <name type="scientific">Aspergillus mulundensis</name>
    <dbReference type="NCBI Taxonomy" id="1810919"/>
    <lineage>
        <taxon>Eukaryota</taxon>
        <taxon>Fungi</taxon>
        <taxon>Dikarya</taxon>
        <taxon>Ascomycota</taxon>
        <taxon>Pezizomycotina</taxon>
        <taxon>Eurotiomycetes</taxon>
        <taxon>Eurotiomycetidae</taxon>
        <taxon>Eurotiales</taxon>
        <taxon>Aspergillaceae</taxon>
        <taxon>Aspergillus</taxon>
        <taxon>Aspergillus subgen. Nidulantes</taxon>
    </lineage>
</organism>
<comment type="caution">
    <text evidence="13">The sequence shown here is derived from an EMBL/GenBank/DDBJ whole genome shotgun (WGS) entry which is preliminary data.</text>
</comment>
<keyword evidence="14" id="KW-1185">Reference proteome</keyword>
<evidence type="ECO:0000256" key="5">
    <source>
        <dbReference type="ARBA" id="ARBA00023163"/>
    </source>
</evidence>
<keyword evidence="3 9" id="KW-0238">DNA-binding</keyword>
<dbReference type="InterPro" id="IPR051000">
    <property type="entry name" value="Homeobox_DNA-bind_prot"/>
</dbReference>
<evidence type="ECO:0000256" key="7">
    <source>
        <dbReference type="ARBA" id="ARBA00023306"/>
    </source>
</evidence>
<evidence type="ECO:0000256" key="6">
    <source>
        <dbReference type="ARBA" id="ARBA00023242"/>
    </source>
</evidence>
<evidence type="ECO:0000313" key="13">
    <source>
        <dbReference type="EMBL" id="RDW86495.1"/>
    </source>
</evidence>
<dbReference type="GO" id="GO:0000082">
    <property type="term" value="P:G1/S transition of mitotic cell cycle"/>
    <property type="evidence" value="ECO:0007669"/>
    <property type="project" value="UniProtKB-ARBA"/>
</dbReference>
<proteinExistence type="predicted"/>
<feature type="region of interest" description="Disordered" evidence="11">
    <location>
        <begin position="1"/>
        <end position="27"/>
    </location>
</feature>
<feature type="compositionally biased region" description="Basic and acidic residues" evidence="11">
    <location>
        <begin position="172"/>
        <end position="181"/>
    </location>
</feature>
<dbReference type="STRING" id="1810919.A0A3D8SJH9"/>
<feature type="region of interest" description="Disordered" evidence="11">
    <location>
        <begin position="416"/>
        <end position="531"/>
    </location>
</feature>